<dbReference type="InterPro" id="IPR008928">
    <property type="entry name" value="6-hairpin_glycosidase_sf"/>
</dbReference>
<evidence type="ECO:0000313" key="2">
    <source>
        <dbReference type="Proteomes" id="UP001229346"/>
    </source>
</evidence>
<sequence>MTVEINWKQRENDNGYRFHLGDRTIGDVLPFVDERFAVSDTFKLLREGLVQWTRKFTYQGESPASYKLSMDFAADYEPEYYMIPSVTYNGNGWGSGLEPKGLERDGQPWVFAWHRTAVAGATYSEGGGVAVALFGEPPRDMQGFSCSLVPAGGRVIHRLIWPEAETPATYDDRDRYGEAYEAERNFVPGETFTARAYLALHAYTEQRTAWRTMLEEAWRMQKRPVRAWYDPERIWALGMAYAKNSLWAEDGDFRGFSLGRKWDGEKWRQARNYAIGWCGQNASLANSMLADYLNSGNEDSLRRGLAVLDGWTAGGRLPNGMIHCEYDYVLQFKLAEREVQDACNLGTAALNLFEAEELARRCGVERPIYRETALGICDFVLSVQSTEGRIGKSWKNDGTPRDPEGTVGCFLVTPLVKAYELTGNEAYLHGAELGYRYYMRELQGNGYTTAGALDTYCVDKESAIPLLKAGLALFRVTGKRTFLECAEHASWYLATWQWHHTVAYDAGTALGDIGYDTFGGTAVSTQHHHIDPFALAFIEDWLELAALTGDMMWRERAIAAWANATIGISDGSLIINGKLRPEGSQSEGFFHTRWANPFGLSEWLVAWPTAFRLEVLRRVGMEAVVEFELNLTSGGDDESR</sequence>
<gene>
    <name evidence="1" type="ORF">J2T15_006288</name>
</gene>
<reference evidence="1 2" key="1">
    <citation type="submission" date="2023-07" db="EMBL/GenBank/DDBJ databases">
        <title>Sorghum-associated microbial communities from plants grown in Nebraska, USA.</title>
        <authorList>
            <person name="Schachtman D."/>
        </authorList>
    </citation>
    <scope>NUCLEOTIDE SEQUENCE [LARGE SCALE GENOMIC DNA]</scope>
    <source>
        <strain evidence="1 2">CC482</strain>
    </source>
</reference>
<keyword evidence="2" id="KW-1185">Reference proteome</keyword>
<protein>
    <submittedName>
        <fullName evidence="1">Uncharacterized protein</fullName>
    </submittedName>
</protein>
<comment type="caution">
    <text evidence="1">The sequence shown here is derived from an EMBL/GenBank/DDBJ whole genome shotgun (WGS) entry which is preliminary data.</text>
</comment>
<evidence type="ECO:0000313" key="1">
    <source>
        <dbReference type="EMBL" id="MDQ0116801.1"/>
    </source>
</evidence>
<organism evidence="1 2">
    <name type="scientific">Paenibacillus harenae</name>
    <dbReference type="NCBI Taxonomy" id="306543"/>
    <lineage>
        <taxon>Bacteria</taxon>
        <taxon>Bacillati</taxon>
        <taxon>Bacillota</taxon>
        <taxon>Bacilli</taxon>
        <taxon>Bacillales</taxon>
        <taxon>Paenibacillaceae</taxon>
        <taxon>Paenibacillus</taxon>
    </lineage>
</organism>
<dbReference type="SUPFAM" id="SSF48208">
    <property type="entry name" value="Six-hairpin glycosidases"/>
    <property type="match status" value="1"/>
</dbReference>
<proteinExistence type="predicted"/>
<name>A0ABT9UCT5_PAEHA</name>
<dbReference type="Proteomes" id="UP001229346">
    <property type="component" value="Unassembled WGS sequence"/>
</dbReference>
<accession>A0ABT9UCT5</accession>
<dbReference type="EMBL" id="JAUSSU010000027">
    <property type="protein sequence ID" value="MDQ0116801.1"/>
    <property type="molecule type" value="Genomic_DNA"/>
</dbReference>